<accession>A0A2R6RCM8</accession>
<evidence type="ECO:0000256" key="3">
    <source>
        <dbReference type="ARBA" id="ARBA00022741"/>
    </source>
</evidence>
<dbReference type="STRING" id="1590841.A0A2R6RCM8"/>
<evidence type="ECO:0000256" key="5">
    <source>
        <dbReference type="ARBA" id="ARBA00022840"/>
    </source>
</evidence>
<dbReference type="InterPro" id="IPR017441">
    <property type="entry name" value="Protein_kinase_ATP_BS"/>
</dbReference>
<feature type="region of interest" description="Disordered" evidence="8">
    <location>
        <begin position="398"/>
        <end position="426"/>
    </location>
</feature>
<feature type="compositionally biased region" description="Low complexity" evidence="8">
    <location>
        <begin position="27"/>
        <end position="44"/>
    </location>
</feature>
<dbReference type="SUPFAM" id="SSF56112">
    <property type="entry name" value="Protein kinase-like (PK-like)"/>
    <property type="match status" value="1"/>
</dbReference>
<keyword evidence="5 6" id="KW-0067">ATP-binding</keyword>
<dbReference type="Pfam" id="PF00069">
    <property type="entry name" value="Pkinase"/>
    <property type="match status" value="1"/>
</dbReference>
<gene>
    <name evidence="10" type="ORF">CEY00_Acc07613</name>
</gene>
<evidence type="ECO:0000256" key="7">
    <source>
        <dbReference type="RuleBase" id="RU000304"/>
    </source>
</evidence>
<dbReference type="PROSITE" id="PS00108">
    <property type="entry name" value="PROTEIN_KINASE_ST"/>
    <property type="match status" value="1"/>
</dbReference>
<dbReference type="PANTHER" id="PTHR47989">
    <property type="entry name" value="OS01G0750732 PROTEIN"/>
    <property type="match status" value="1"/>
</dbReference>
<evidence type="ECO:0000313" key="11">
    <source>
        <dbReference type="Proteomes" id="UP000241394"/>
    </source>
</evidence>
<organism evidence="10 11">
    <name type="scientific">Actinidia chinensis var. chinensis</name>
    <name type="common">Chinese soft-hair kiwi</name>
    <dbReference type="NCBI Taxonomy" id="1590841"/>
    <lineage>
        <taxon>Eukaryota</taxon>
        <taxon>Viridiplantae</taxon>
        <taxon>Streptophyta</taxon>
        <taxon>Embryophyta</taxon>
        <taxon>Tracheophyta</taxon>
        <taxon>Spermatophyta</taxon>
        <taxon>Magnoliopsida</taxon>
        <taxon>eudicotyledons</taxon>
        <taxon>Gunneridae</taxon>
        <taxon>Pentapetalae</taxon>
        <taxon>asterids</taxon>
        <taxon>Ericales</taxon>
        <taxon>Actinidiaceae</taxon>
        <taxon>Actinidia</taxon>
    </lineage>
</organism>
<evidence type="ECO:0000259" key="9">
    <source>
        <dbReference type="PROSITE" id="PS50011"/>
    </source>
</evidence>
<evidence type="ECO:0000313" key="10">
    <source>
        <dbReference type="EMBL" id="PSS26317.1"/>
    </source>
</evidence>
<feature type="region of interest" description="Disordered" evidence="8">
    <location>
        <begin position="1"/>
        <end position="45"/>
    </location>
</feature>
<keyword evidence="11" id="KW-1185">Reference proteome</keyword>
<keyword evidence="2" id="KW-0808">Transferase</keyword>
<reference evidence="11" key="2">
    <citation type="journal article" date="2018" name="BMC Genomics">
        <title>A manually annotated Actinidia chinensis var. chinensis (kiwifruit) genome highlights the challenges associated with draft genomes and gene prediction in plants.</title>
        <authorList>
            <person name="Pilkington S.M."/>
            <person name="Crowhurst R."/>
            <person name="Hilario E."/>
            <person name="Nardozza S."/>
            <person name="Fraser L."/>
            <person name="Peng Y."/>
            <person name="Gunaseelan K."/>
            <person name="Simpson R."/>
            <person name="Tahir J."/>
            <person name="Deroles S.C."/>
            <person name="Templeton K."/>
            <person name="Luo Z."/>
            <person name="Davy M."/>
            <person name="Cheng C."/>
            <person name="McNeilage M."/>
            <person name="Scaglione D."/>
            <person name="Liu Y."/>
            <person name="Zhang Q."/>
            <person name="Datson P."/>
            <person name="De Silva N."/>
            <person name="Gardiner S.E."/>
            <person name="Bassett H."/>
            <person name="Chagne D."/>
            <person name="McCallum J."/>
            <person name="Dzierzon H."/>
            <person name="Deng C."/>
            <person name="Wang Y.Y."/>
            <person name="Barron L."/>
            <person name="Manako K."/>
            <person name="Bowen J."/>
            <person name="Foster T.M."/>
            <person name="Erridge Z.A."/>
            <person name="Tiffin H."/>
            <person name="Waite C.N."/>
            <person name="Davies K.M."/>
            <person name="Grierson E.P."/>
            <person name="Laing W.A."/>
            <person name="Kirk R."/>
            <person name="Chen X."/>
            <person name="Wood M."/>
            <person name="Montefiori M."/>
            <person name="Brummell D.A."/>
            <person name="Schwinn K.E."/>
            <person name="Catanach A."/>
            <person name="Fullerton C."/>
            <person name="Li D."/>
            <person name="Meiyalaghan S."/>
            <person name="Nieuwenhuizen N."/>
            <person name="Read N."/>
            <person name="Prakash R."/>
            <person name="Hunter D."/>
            <person name="Zhang H."/>
            <person name="McKenzie M."/>
            <person name="Knabel M."/>
            <person name="Harris A."/>
            <person name="Allan A.C."/>
            <person name="Gleave A."/>
            <person name="Chen A."/>
            <person name="Janssen B.J."/>
            <person name="Plunkett B."/>
            <person name="Ampomah-Dwamena C."/>
            <person name="Voogd C."/>
            <person name="Leif D."/>
            <person name="Lafferty D."/>
            <person name="Souleyre E.J.F."/>
            <person name="Varkonyi-Gasic E."/>
            <person name="Gambi F."/>
            <person name="Hanley J."/>
            <person name="Yao J.L."/>
            <person name="Cheung J."/>
            <person name="David K.M."/>
            <person name="Warren B."/>
            <person name="Marsh K."/>
            <person name="Snowden K.C."/>
            <person name="Lin-Wang K."/>
            <person name="Brian L."/>
            <person name="Martinez-Sanchez M."/>
            <person name="Wang M."/>
            <person name="Ileperuma N."/>
            <person name="Macnee N."/>
            <person name="Campin R."/>
            <person name="McAtee P."/>
            <person name="Drummond R.S.M."/>
            <person name="Espley R.V."/>
            <person name="Ireland H.S."/>
            <person name="Wu R."/>
            <person name="Atkinson R.G."/>
            <person name="Karunairetnam S."/>
            <person name="Bulley S."/>
            <person name="Chunkath S."/>
            <person name="Hanley Z."/>
            <person name="Storey R."/>
            <person name="Thrimawithana A.H."/>
            <person name="Thomson S."/>
            <person name="David C."/>
            <person name="Testolin R."/>
            <person name="Huang H."/>
            <person name="Hellens R.P."/>
            <person name="Schaffer R.J."/>
        </authorList>
    </citation>
    <scope>NUCLEOTIDE SEQUENCE [LARGE SCALE GENOMIC DNA]</scope>
    <source>
        <strain evidence="11">cv. Red5</strain>
    </source>
</reference>
<keyword evidence="1 7" id="KW-0723">Serine/threonine-protein kinase</keyword>
<name>A0A2R6RCM8_ACTCC</name>
<feature type="binding site" evidence="6">
    <location>
        <position position="156"/>
    </location>
    <ligand>
        <name>ATP</name>
        <dbReference type="ChEBI" id="CHEBI:30616"/>
    </ligand>
</feature>
<dbReference type="InterPro" id="IPR000719">
    <property type="entry name" value="Prot_kinase_dom"/>
</dbReference>
<comment type="similarity">
    <text evidence="7">Belongs to the protein kinase superfamily.</text>
</comment>
<dbReference type="PROSITE" id="PS50011">
    <property type="entry name" value="PROTEIN_KINASE_DOM"/>
    <property type="match status" value="1"/>
</dbReference>
<evidence type="ECO:0000256" key="6">
    <source>
        <dbReference type="PROSITE-ProRule" id="PRU10141"/>
    </source>
</evidence>
<dbReference type="GO" id="GO:0005524">
    <property type="term" value="F:ATP binding"/>
    <property type="evidence" value="ECO:0007669"/>
    <property type="project" value="UniProtKB-UniRule"/>
</dbReference>
<dbReference type="PANTHER" id="PTHR47989:SF71">
    <property type="entry name" value="PROTEIN KINASE DOMAIN-CONTAINING PROTEIN"/>
    <property type="match status" value="1"/>
</dbReference>
<dbReference type="GO" id="GO:0004674">
    <property type="term" value="F:protein serine/threonine kinase activity"/>
    <property type="evidence" value="ECO:0007669"/>
    <property type="project" value="UniProtKB-KW"/>
</dbReference>
<sequence>MRSRESPNDGRISGSGNHRTPERYAPSPGSGYWSSSSSQMSTSSRNPVRIAARSIAGAFVACFTPPEAKKIGDSEEFNAPSVASDASVERKRRSSRGIYAASNDSTRTREPGSVKFTMTEIFKATRNFSPTFKIGHGGFGTVYKGRLEDGTLVAIKRGKKSVSDKHLGVEFQSEIQTLAQVEHLSLVKFYGYLEYEDERIVVVEYVPNGTLREHLDYMHGNVLDFAARLDISIDVAHAVTYLHMYTDHPIIHRDIKSSNILLTENLRAKVADFGFARFAADTASGATHVSTQVKGTAGYLDPEYIRTYQLTEKSDVYSFGVLLVELVTGRRPIEPKRELQERVTPKWIVIRSNGWQLLPVLSSFCLNFLVPYVARSLALSLSLSLSCRRIAPITQERESNRESLNCKSTHTHRERGEDDGEHSDNSRDAICKKYDIDKQKETNVSGDDAFARLYAAFESNLDQALQKSEAAATERNRASTVAMNADIRRIKARLNG</sequence>
<dbReference type="OrthoDB" id="4062651at2759"/>
<dbReference type="InterPro" id="IPR011009">
    <property type="entry name" value="Kinase-like_dom_sf"/>
</dbReference>
<keyword evidence="10" id="KW-0675">Receptor</keyword>
<dbReference type="Gene3D" id="1.10.510.10">
    <property type="entry name" value="Transferase(Phosphotransferase) domain 1"/>
    <property type="match status" value="1"/>
</dbReference>
<dbReference type="Gene3D" id="3.30.200.20">
    <property type="entry name" value="Phosphorylase Kinase, domain 1"/>
    <property type="match status" value="1"/>
</dbReference>
<dbReference type="EMBL" id="NKQK01000007">
    <property type="protein sequence ID" value="PSS26317.1"/>
    <property type="molecule type" value="Genomic_DNA"/>
</dbReference>
<evidence type="ECO:0000256" key="2">
    <source>
        <dbReference type="ARBA" id="ARBA00022679"/>
    </source>
</evidence>
<comment type="caution">
    <text evidence="10">The sequence shown here is derived from an EMBL/GenBank/DDBJ whole genome shotgun (WGS) entry which is preliminary data.</text>
</comment>
<dbReference type="Proteomes" id="UP000241394">
    <property type="component" value="Chromosome LG7"/>
</dbReference>
<dbReference type="SMART" id="SM00220">
    <property type="entry name" value="S_TKc"/>
    <property type="match status" value="1"/>
</dbReference>
<dbReference type="PROSITE" id="PS00107">
    <property type="entry name" value="PROTEIN_KINASE_ATP"/>
    <property type="match status" value="1"/>
</dbReference>
<dbReference type="FunFam" id="1.10.510.10:FF:000876">
    <property type="entry name" value="Receptor-like protein kinase FERONIA"/>
    <property type="match status" value="1"/>
</dbReference>
<dbReference type="AlphaFoldDB" id="A0A2R6RCM8"/>
<proteinExistence type="inferred from homology"/>
<keyword evidence="3 6" id="KW-0547">Nucleotide-binding</keyword>
<dbReference type="InParanoid" id="A0A2R6RCM8"/>
<evidence type="ECO:0000256" key="4">
    <source>
        <dbReference type="ARBA" id="ARBA00022777"/>
    </source>
</evidence>
<evidence type="ECO:0000256" key="1">
    <source>
        <dbReference type="ARBA" id="ARBA00022527"/>
    </source>
</evidence>
<feature type="domain" description="Protein kinase" evidence="9">
    <location>
        <begin position="128"/>
        <end position="413"/>
    </location>
</feature>
<reference evidence="10 11" key="1">
    <citation type="submission" date="2017-07" db="EMBL/GenBank/DDBJ databases">
        <title>An improved, manually edited Actinidia chinensis var. chinensis (kiwifruit) genome highlights the challenges associated with draft genomes and gene prediction in plants.</title>
        <authorList>
            <person name="Pilkington S."/>
            <person name="Crowhurst R."/>
            <person name="Hilario E."/>
            <person name="Nardozza S."/>
            <person name="Fraser L."/>
            <person name="Peng Y."/>
            <person name="Gunaseelan K."/>
            <person name="Simpson R."/>
            <person name="Tahir J."/>
            <person name="Deroles S."/>
            <person name="Templeton K."/>
            <person name="Luo Z."/>
            <person name="Davy M."/>
            <person name="Cheng C."/>
            <person name="Mcneilage M."/>
            <person name="Scaglione D."/>
            <person name="Liu Y."/>
            <person name="Zhang Q."/>
            <person name="Datson P."/>
            <person name="De Silva N."/>
            <person name="Gardiner S."/>
            <person name="Bassett H."/>
            <person name="Chagne D."/>
            <person name="Mccallum J."/>
            <person name="Dzierzon H."/>
            <person name="Deng C."/>
            <person name="Wang Y.-Y."/>
            <person name="Barron N."/>
            <person name="Manako K."/>
            <person name="Bowen J."/>
            <person name="Foster T."/>
            <person name="Erridge Z."/>
            <person name="Tiffin H."/>
            <person name="Waite C."/>
            <person name="Davies K."/>
            <person name="Grierson E."/>
            <person name="Laing W."/>
            <person name="Kirk R."/>
            <person name="Chen X."/>
            <person name="Wood M."/>
            <person name="Montefiori M."/>
            <person name="Brummell D."/>
            <person name="Schwinn K."/>
            <person name="Catanach A."/>
            <person name="Fullerton C."/>
            <person name="Li D."/>
            <person name="Meiyalaghan S."/>
            <person name="Nieuwenhuizen N."/>
            <person name="Read N."/>
            <person name="Prakash R."/>
            <person name="Hunter D."/>
            <person name="Zhang H."/>
            <person name="Mckenzie M."/>
            <person name="Knabel M."/>
            <person name="Harris A."/>
            <person name="Allan A."/>
            <person name="Chen A."/>
            <person name="Janssen B."/>
            <person name="Plunkett B."/>
            <person name="Dwamena C."/>
            <person name="Voogd C."/>
            <person name="Leif D."/>
            <person name="Lafferty D."/>
            <person name="Souleyre E."/>
            <person name="Varkonyi-Gasic E."/>
            <person name="Gambi F."/>
            <person name="Hanley J."/>
            <person name="Yao J.-L."/>
            <person name="Cheung J."/>
            <person name="David K."/>
            <person name="Warren B."/>
            <person name="Marsh K."/>
            <person name="Snowden K."/>
            <person name="Lin-Wang K."/>
            <person name="Brian L."/>
            <person name="Martinez-Sanchez M."/>
            <person name="Wang M."/>
            <person name="Ileperuma N."/>
            <person name="Macnee N."/>
            <person name="Campin R."/>
            <person name="Mcatee P."/>
            <person name="Drummond R."/>
            <person name="Espley R."/>
            <person name="Ireland H."/>
            <person name="Wu R."/>
            <person name="Atkinson R."/>
            <person name="Karunairetnam S."/>
            <person name="Bulley S."/>
            <person name="Chunkath S."/>
            <person name="Hanley Z."/>
            <person name="Storey R."/>
            <person name="Thrimawithana A."/>
            <person name="Thomson S."/>
            <person name="David C."/>
            <person name="Testolin R."/>
        </authorList>
    </citation>
    <scope>NUCLEOTIDE SEQUENCE [LARGE SCALE GENOMIC DNA]</scope>
    <source>
        <strain evidence="11">cv. Red5</strain>
        <tissue evidence="10">Young leaf</tissue>
    </source>
</reference>
<keyword evidence="4 10" id="KW-0418">Kinase</keyword>
<feature type="region of interest" description="Disordered" evidence="8">
    <location>
        <begin position="70"/>
        <end position="111"/>
    </location>
</feature>
<protein>
    <submittedName>
        <fullName evidence="10">Calmodulin-binding receptor-like cytoplasmic kinase</fullName>
    </submittedName>
</protein>
<dbReference type="FunCoup" id="A0A2R6RCM8">
    <property type="interactions" value="1458"/>
</dbReference>
<evidence type="ECO:0000256" key="8">
    <source>
        <dbReference type="SAM" id="MobiDB-lite"/>
    </source>
</evidence>
<dbReference type="FunFam" id="3.30.200.20:FF:001335">
    <property type="entry name" value="Calmodulin-binding receptor-like cytoplasmic kinase 2"/>
    <property type="match status" value="1"/>
</dbReference>
<dbReference type="Gramene" id="PSS26317">
    <property type="protein sequence ID" value="PSS26317"/>
    <property type="gene ID" value="CEY00_Acc07613"/>
</dbReference>
<dbReference type="InterPro" id="IPR008271">
    <property type="entry name" value="Ser/Thr_kinase_AS"/>
</dbReference>